<accession>A0A444RZU9</accession>
<dbReference type="AlphaFoldDB" id="A0A444RZU9"/>
<feature type="signal peptide" evidence="1">
    <location>
        <begin position="1"/>
        <end position="17"/>
    </location>
</feature>
<dbReference type="EMBL" id="RSDZ01000047">
    <property type="protein sequence ID" value="RXG46701.1"/>
    <property type="molecule type" value="Genomic_DNA"/>
</dbReference>
<keyword evidence="1" id="KW-0732">Signal</keyword>
<name>A0A444RZU9_VERDA</name>
<evidence type="ECO:0000313" key="3">
    <source>
        <dbReference type="Proteomes" id="UP000288725"/>
    </source>
</evidence>
<protein>
    <submittedName>
        <fullName evidence="2">Uncharacterized protein</fullName>
    </submittedName>
</protein>
<dbReference type="Proteomes" id="UP000288725">
    <property type="component" value="Chromosome 6"/>
</dbReference>
<gene>
    <name evidence="2" type="ORF">VDGE_20056</name>
</gene>
<proteinExistence type="predicted"/>
<feature type="chain" id="PRO_5019136430" evidence="1">
    <location>
        <begin position="18"/>
        <end position="75"/>
    </location>
</feature>
<organism evidence="2 3">
    <name type="scientific">Verticillium dahliae</name>
    <name type="common">Verticillium wilt</name>
    <dbReference type="NCBI Taxonomy" id="27337"/>
    <lineage>
        <taxon>Eukaryota</taxon>
        <taxon>Fungi</taxon>
        <taxon>Dikarya</taxon>
        <taxon>Ascomycota</taxon>
        <taxon>Pezizomycotina</taxon>
        <taxon>Sordariomycetes</taxon>
        <taxon>Hypocreomycetidae</taxon>
        <taxon>Glomerellales</taxon>
        <taxon>Plectosphaerellaceae</taxon>
        <taxon>Verticillium</taxon>
    </lineage>
</organism>
<reference evidence="2 3" key="1">
    <citation type="submission" date="2018-12" db="EMBL/GenBank/DDBJ databases">
        <title>Genome of Verticillium dahliae isolate Getta Getta.</title>
        <authorList>
            <person name="Gardiner D.M."/>
        </authorList>
    </citation>
    <scope>NUCLEOTIDE SEQUENCE [LARGE SCALE GENOMIC DNA]</scope>
    <source>
        <strain evidence="2 3">Getta Getta</strain>
    </source>
</reference>
<evidence type="ECO:0000256" key="1">
    <source>
        <dbReference type="SAM" id="SignalP"/>
    </source>
</evidence>
<evidence type="ECO:0000313" key="2">
    <source>
        <dbReference type="EMBL" id="RXG46701.1"/>
    </source>
</evidence>
<comment type="caution">
    <text evidence="2">The sequence shown here is derived from an EMBL/GenBank/DDBJ whole genome shotgun (WGS) entry which is preliminary data.</text>
</comment>
<sequence>MKFFTIIFTALAVGAMAAPAIEADAAANAARGISERDALQKRACEARQSQHAKSIIEAFSSPWLRHLSFKASISY</sequence>